<dbReference type="OrthoDB" id="2418900at2759"/>
<evidence type="ECO:0000313" key="2">
    <source>
        <dbReference type="Proteomes" id="UP000439903"/>
    </source>
</evidence>
<sequence length="282" mass="32641">MVLVTKYKLSNAARNAIISFFNKHSKHSTSPLPKNIRQGKEFMNNIKSNLSYKKTKVLDLDNTEYFLYHMLLISCIENILKIPDIAQNLEFEYKELYKTTEDGKKIIYKEQNNGMWWKTAQNSLPIGSKLLSIILYSDATNCDTLGKSQLHPIYMLLGNIPTWQRNKQDAKQLLGYLPIIKTSTKNKPIVRQTFHRCLEVILNPIQKFLHSGTNLLINNKLIWTFPKVSIIIADWSEAATFCLTYKSTNSNHPCHFCLVNRDDLANTTHSKHNLVLRNHENM</sequence>
<keyword evidence="2" id="KW-1185">Reference proteome</keyword>
<dbReference type="EMBL" id="WTPW01000758">
    <property type="protein sequence ID" value="KAF0482713.1"/>
    <property type="molecule type" value="Genomic_DNA"/>
</dbReference>
<gene>
    <name evidence="1" type="ORF">F8M41_023377</name>
</gene>
<organism evidence="1 2">
    <name type="scientific">Gigaspora margarita</name>
    <dbReference type="NCBI Taxonomy" id="4874"/>
    <lineage>
        <taxon>Eukaryota</taxon>
        <taxon>Fungi</taxon>
        <taxon>Fungi incertae sedis</taxon>
        <taxon>Mucoromycota</taxon>
        <taxon>Glomeromycotina</taxon>
        <taxon>Glomeromycetes</taxon>
        <taxon>Diversisporales</taxon>
        <taxon>Gigasporaceae</taxon>
        <taxon>Gigaspora</taxon>
    </lineage>
</organism>
<protein>
    <submittedName>
        <fullName evidence="1">Zn-finger domain-containing protein</fullName>
    </submittedName>
</protein>
<dbReference type="Proteomes" id="UP000439903">
    <property type="component" value="Unassembled WGS sequence"/>
</dbReference>
<comment type="caution">
    <text evidence="1">The sequence shown here is derived from an EMBL/GenBank/DDBJ whole genome shotgun (WGS) entry which is preliminary data.</text>
</comment>
<proteinExistence type="predicted"/>
<dbReference type="AlphaFoldDB" id="A0A8H4EHG6"/>
<dbReference type="InterPro" id="IPR041078">
    <property type="entry name" value="Plavaka"/>
</dbReference>
<dbReference type="Pfam" id="PF18759">
    <property type="entry name" value="Plavaka"/>
    <property type="match status" value="1"/>
</dbReference>
<evidence type="ECO:0000313" key="1">
    <source>
        <dbReference type="EMBL" id="KAF0482713.1"/>
    </source>
</evidence>
<reference evidence="1 2" key="1">
    <citation type="journal article" date="2019" name="Environ. Microbiol.">
        <title>At the nexus of three kingdoms: the genome of the mycorrhizal fungus Gigaspora margarita provides insights into plant, endobacterial and fungal interactions.</title>
        <authorList>
            <person name="Venice F."/>
            <person name="Ghignone S."/>
            <person name="Salvioli di Fossalunga A."/>
            <person name="Amselem J."/>
            <person name="Novero M."/>
            <person name="Xianan X."/>
            <person name="Sedzielewska Toro K."/>
            <person name="Morin E."/>
            <person name="Lipzen A."/>
            <person name="Grigoriev I.V."/>
            <person name="Henrissat B."/>
            <person name="Martin F.M."/>
            <person name="Bonfante P."/>
        </authorList>
    </citation>
    <scope>NUCLEOTIDE SEQUENCE [LARGE SCALE GENOMIC DNA]</scope>
    <source>
        <strain evidence="1 2">BEG34</strain>
    </source>
</reference>
<accession>A0A8H4EHG6</accession>
<name>A0A8H4EHG6_GIGMA</name>